<dbReference type="PANTHER" id="PTHR31126:SF1">
    <property type="entry name" value="TYROSINE SPECIFIC PROTEIN PHOSPHATASES DOMAIN-CONTAINING PROTEIN"/>
    <property type="match status" value="1"/>
</dbReference>
<evidence type="ECO:0000256" key="1">
    <source>
        <dbReference type="ARBA" id="ARBA00009580"/>
    </source>
</evidence>
<protein>
    <submittedName>
        <fullName evidence="2">Tyrosine-protein phosphatase</fullName>
    </submittedName>
</protein>
<dbReference type="PANTHER" id="PTHR31126">
    <property type="entry name" value="TYROSINE-PROTEIN PHOSPHATASE"/>
    <property type="match status" value="1"/>
</dbReference>
<comment type="similarity">
    <text evidence="1">Belongs to the protein-tyrosine phosphatase family.</text>
</comment>
<dbReference type="InterPro" id="IPR029021">
    <property type="entry name" value="Prot-tyrosine_phosphatase-like"/>
</dbReference>
<organism evidence="2 3">
    <name type="scientific">Kitasatospora herbaricolor</name>
    <dbReference type="NCBI Taxonomy" id="68217"/>
    <lineage>
        <taxon>Bacteria</taxon>
        <taxon>Bacillati</taxon>
        <taxon>Actinomycetota</taxon>
        <taxon>Actinomycetes</taxon>
        <taxon>Kitasatosporales</taxon>
        <taxon>Streptomycetaceae</taxon>
        <taxon>Kitasatospora</taxon>
    </lineage>
</organism>
<evidence type="ECO:0000313" key="3">
    <source>
        <dbReference type="Proteomes" id="UP001432014"/>
    </source>
</evidence>
<dbReference type="SUPFAM" id="SSF52799">
    <property type="entry name" value="(Phosphotyrosine protein) phosphatases II"/>
    <property type="match status" value="1"/>
</dbReference>
<name>A0ABZ1WIS7_9ACTN</name>
<reference evidence="2 3" key="1">
    <citation type="submission" date="2022-10" db="EMBL/GenBank/DDBJ databases">
        <title>The complete genomes of actinobacterial strains from the NBC collection.</title>
        <authorList>
            <person name="Joergensen T.S."/>
            <person name="Alvarez Arevalo M."/>
            <person name="Sterndorff E.B."/>
            <person name="Faurdal D."/>
            <person name="Vuksanovic O."/>
            <person name="Mourched A.-S."/>
            <person name="Charusanti P."/>
            <person name="Shaw S."/>
            <person name="Blin K."/>
            <person name="Weber T."/>
        </authorList>
    </citation>
    <scope>NUCLEOTIDE SEQUENCE [LARGE SCALE GENOMIC DNA]</scope>
    <source>
        <strain evidence="2 3">NBC_01247</strain>
    </source>
</reference>
<accession>A0ABZ1WIS7</accession>
<dbReference type="EMBL" id="CP108482">
    <property type="protein sequence ID" value="WUS60773.1"/>
    <property type="molecule type" value="Genomic_DNA"/>
</dbReference>
<proteinExistence type="inferred from homology"/>
<dbReference type="InterPro" id="IPR026893">
    <property type="entry name" value="Tyr/Ser_Pase_IphP-type"/>
</dbReference>
<dbReference type="Gene3D" id="3.90.190.10">
    <property type="entry name" value="Protein tyrosine phosphatase superfamily"/>
    <property type="match status" value="1"/>
</dbReference>
<sequence>MDRSTPVLTGVRNFRDVGGLPAADGRTVRHGLLFRSGHLAHATPEDVAALAGLGLRSVIDLRGTADLRAERTDVPVPGSTHRSIALTDPAAGAKFHGLLREGDLATLRAELGHGGGEARMIAAYRNRVVTRTGEHALILRSLAEPDGLPALVHCSAGKDRAGWAIAVVLLALGVPEEAILADYLASNGPAQAYRFRRADGTVPEPGSELWTLLRPVFEARPEYLRAAWDAVREHWLSPEAYLRDGLGLTEEGRRRLWDLLLTDVGLRPDQRRQP</sequence>
<evidence type="ECO:0000313" key="2">
    <source>
        <dbReference type="EMBL" id="WUS60773.1"/>
    </source>
</evidence>
<dbReference type="RefSeq" id="WP_329493124.1">
    <property type="nucleotide sequence ID" value="NZ_CP108460.1"/>
</dbReference>
<dbReference type="Pfam" id="PF13350">
    <property type="entry name" value="Y_phosphatase3"/>
    <property type="match status" value="1"/>
</dbReference>
<dbReference type="Proteomes" id="UP001432014">
    <property type="component" value="Chromosome"/>
</dbReference>
<keyword evidence="3" id="KW-1185">Reference proteome</keyword>
<gene>
    <name evidence="2" type="ORF">OG469_37980</name>
</gene>